<comment type="caution">
    <text evidence="2">The sequence shown here is derived from an EMBL/GenBank/DDBJ whole genome shotgun (WGS) entry which is preliminary data.</text>
</comment>
<evidence type="ECO:0000313" key="2">
    <source>
        <dbReference type="EMBL" id="MBI2876205.1"/>
    </source>
</evidence>
<feature type="domain" description="Polymerase/histidinol phosphatase N-terminal" evidence="1">
    <location>
        <begin position="3"/>
        <end position="73"/>
    </location>
</feature>
<reference evidence="2" key="1">
    <citation type="submission" date="2020-07" db="EMBL/GenBank/DDBJ databases">
        <title>Huge and variable diversity of episymbiotic CPR bacteria and DPANN archaea in groundwater ecosystems.</title>
        <authorList>
            <person name="He C.Y."/>
            <person name="Keren R."/>
            <person name="Whittaker M."/>
            <person name="Farag I.F."/>
            <person name="Doudna J."/>
            <person name="Cate J.H.D."/>
            <person name="Banfield J.F."/>
        </authorList>
    </citation>
    <scope>NUCLEOTIDE SEQUENCE</scope>
    <source>
        <strain evidence="2">NC_groundwater_672_Ag_B-0.1um_62_36</strain>
    </source>
</reference>
<proteinExistence type="predicted"/>
<dbReference type="Gene3D" id="3.20.20.140">
    <property type="entry name" value="Metal-dependent hydrolases"/>
    <property type="match status" value="1"/>
</dbReference>
<evidence type="ECO:0000259" key="1">
    <source>
        <dbReference type="SMART" id="SM00481"/>
    </source>
</evidence>
<dbReference type="InterPro" id="IPR052018">
    <property type="entry name" value="PHP_domain"/>
</dbReference>
<dbReference type="PANTHER" id="PTHR42924:SF3">
    <property type="entry name" value="POLYMERASE_HISTIDINOL PHOSPHATASE N-TERMINAL DOMAIN-CONTAINING PROTEIN"/>
    <property type="match status" value="1"/>
</dbReference>
<evidence type="ECO:0000313" key="3">
    <source>
        <dbReference type="Proteomes" id="UP000769766"/>
    </source>
</evidence>
<dbReference type="InterPro" id="IPR016195">
    <property type="entry name" value="Pol/histidinol_Pase-like"/>
</dbReference>
<dbReference type="EMBL" id="JACPRF010000152">
    <property type="protein sequence ID" value="MBI2876205.1"/>
    <property type="molecule type" value="Genomic_DNA"/>
</dbReference>
<dbReference type="PANTHER" id="PTHR42924">
    <property type="entry name" value="EXONUCLEASE"/>
    <property type="match status" value="1"/>
</dbReference>
<sequence>MIIDMHVHSSASDDAAADVEAYLKWIRFLRKNHQIDGLVLTEHRQYGEETDYAGLAEQYEILILQGAEAETDWGHVLLYGAGEELARRFDLRSPHLKAVELIQEAHRCGGIAVPAHPGRRNIGLCDYEEQLDGISEIRVVEALNGSSKSAENLRAQELAARRGYFGIGGSDAHYVSSIGSCLTRFDFPVRGMDDLVAALRQGRCRPIRLEEAKRQA</sequence>
<dbReference type="GO" id="GO:0004534">
    <property type="term" value="F:5'-3' RNA exonuclease activity"/>
    <property type="evidence" value="ECO:0007669"/>
    <property type="project" value="TreeGrafter"/>
</dbReference>
<name>A0A932G092_UNCTE</name>
<organism evidence="2 3">
    <name type="scientific">Tectimicrobiota bacterium</name>
    <dbReference type="NCBI Taxonomy" id="2528274"/>
    <lineage>
        <taxon>Bacteria</taxon>
        <taxon>Pseudomonadati</taxon>
        <taxon>Nitrospinota/Tectimicrobiota group</taxon>
        <taxon>Candidatus Tectimicrobiota</taxon>
    </lineage>
</organism>
<dbReference type="CDD" id="cd07432">
    <property type="entry name" value="PHP_HisPPase"/>
    <property type="match status" value="1"/>
</dbReference>
<dbReference type="AlphaFoldDB" id="A0A932G092"/>
<dbReference type="Pfam" id="PF13263">
    <property type="entry name" value="PHP_C"/>
    <property type="match status" value="1"/>
</dbReference>
<dbReference type="SUPFAM" id="SSF89550">
    <property type="entry name" value="PHP domain-like"/>
    <property type="match status" value="1"/>
</dbReference>
<protein>
    <submittedName>
        <fullName evidence="2">PHP domain-containing protein</fullName>
    </submittedName>
</protein>
<gene>
    <name evidence="2" type="ORF">HYY20_04925</name>
</gene>
<dbReference type="GO" id="GO:0035312">
    <property type="term" value="F:5'-3' DNA exonuclease activity"/>
    <property type="evidence" value="ECO:0007669"/>
    <property type="project" value="TreeGrafter"/>
</dbReference>
<accession>A0A932G092</accession>
<dbReference type="InterPro" id="IPR003141">
    <property type="entry name" value="Pol/His_phosphatase_N"/>
</dbReference>
<dbReference type="Proteomes" id="UP000769766">
    <property type="component" value="Unassembled WGS sequence"/>
</dbReference>
<dbReference type="SMART" id="SM00481">
    <property type="entry name" value="POLIIIAc"/>
    <property type="match status" value="1"/>
</dbReference>